<dbReference type="RefSeq" id="WP_081156076.1">
    <property type="nucleotide sequence ID" value="NZ_LVYD01000124.1"/>
</dbReference>
<evidence type="ECO:0000256" key="1">
    <source>
        <dbReference type="SAM" id="MobiDB-lite"/>
    </source>
</evidence>
<name>A0A1V9FFR5_9BACT</name>
<evidence type="ECO:0000313" key="2">
    <source>
        <dbReference type="EMBL" id="OQP57111.1"/>
    </source>
</evidence>
<dbReference type="EMBL" id="LVYD01000124">
    <property type="protein sequence ID" value="OQP57111.1"/>
    <property type="molecule type" value="Genomic_DNA"/>
</dbReference>
<comment type="caution">
    <text evidence="2">The sequence shown here is derived from an EMBL/GenBank/DDBJ whole genome shotgun (WGS) entry which is preliminary data.</text>
</comment>
<dbReference type="AlphaFoldDB" id="A0A1V9FFR5"/>
<keyword evidence="3" id="KW-1185">Reference proteome</keyword>
<feature type="region of interest" description="Disordered" evidence="1">
    <location>
        <begin position="1"/>
        <end position="30"/>
    </location>
</feature>
<sequence>MENEQKKQTEEEKKQLSAEQQEQERMELLRRAAETPGKQLQFDSFNNELREVDELRAMIGAQFENPEEKFQAYYNGMRKVLMQFLPSGKDFKQARDIIYDEKNVFLNLGKKKSDNNGVRGSDGRMTFQPVMNEMVDIIINWVSTSQNPFTLYNTLYELNEKHGYGHEEYDDTTLNYANAMRKLKDTE</sequence>
<evidence type="ECO:0000313" key="3">
    <source>
        <dbReference type="Proteomes" id="UP000192796"/>
    </source>
</evidence>
<accession>A0A1V9FFR5</accession>
<dbReference type="Proteomes" id="UP000192796">
    <property type="component" value="Unassembled WGS sequence"/>
</dbReference>
<proteinExistence type="predicted"/>
<gene>
    <name evidence="2" type="ORF">A3860_11135</name>
</gene>
<protein>
    <submittedName>
        <fullName evidence="2">Uncharacterized protein</fullName>
    </submittedName>
</protein>
<organism evidence="2 3">
    <name type="scientific">Niastella vici</name>
    <dbReference type="NCBI Taxonomy" id="1703345"/>
    <lineage>
        <taxon>Bacteria</taxon>
        <taxon>Pseudomonadati</taxon>
        <taxon>Bacteroidota</taxon>
        <taxon>Chitinophagia</taxon>
        <taxon>Chitinophagales</taxon>
        <taxon>Chitinophagaceae</taxon>
        <taxon>Niastella</taxon>
    </lineage>
</organism>
<reference evidence="2 3" key="1">
    <citation type="submission" date="2016-03" db="EMBL/GenBank/DDBJ databases">
        <title>Niastella vici sp. nov., isolated from farmland soil.</title>
        <authorList>
            <person name="Chen L."/>
            <person name="Wang D."/>
            <person name="Yang S."/>
            <person name="Wang G."/>
        </authorList>
    </citation>
    <scope>NUCLEOTIDE SEQUENCE [LARGE SCALE GENOMIC DNA]</scope>
    <source>
        <strain evidence="2 3">DJ57</strain>
    </source>
</reference>